<dbReference type="PANTHER" id="PTHR42852:SF17">
    <property type="entry name" value="THIOREDOXIN-LIKE PROTEIN HI_1115"/>
    <property type="match status" value="1"/>
</dbReference>
<proteinExistence type="predicted"/>
<sequence length="202" mass="20414">MVMVRIRGAAVLAAAGVLAAACGGAAGGGSSMDDAATPAPPASSAPAAGSPAAPGTASPGTAAAVPEKLRFTAATLDGAPFSGESLAGRPVVFWFWAPWCPKCRSEAPGVKAAREKYAARGVEFVGIASLDKLPAMKRFAKDTGTDAITQLNDEKGAVWTRLGVSEQSTFVFMRPDGSATKESGPLDPEELTGHVEKLLGDG</sequence>
<dbReference type="EMBL" id="QZEY01000008">
    <property type="protein sequence ID" value="RJL30770.1"/>
    <property type="molecule type" value="Genomic_DNA"/>
</dbReference>
<name>A0A3A4AZY3_9ACTN</name>
<keyword evidence="5" id="KW-1185">Reference proteome</keyword>
<feature type="chain" id="PRO_5017480779" description="Thioredoxin domain-containing protein" evidence="2">
    <location>
        <begin position="20"/>
        <end position="202"/>
    </location>
</feature>
<feature type="compositionally biased region" description="Basic and acidic residues" evidence="1">
    <location>
        <begin position="191"/>
        <end position="202"/>
    </location>
</feature>
<feature type="signal peptide" evidence="2">
    <location>
        <begin position="1"/>
        <end position="19"/>
    </location>
</feature>
<dbReference type="InterPro" id="IPR013766">
    <property type="entry name" value="Thioredoxin_domain"/>
</dbReference>
<evidence type="ECO:0000256" key="1">
    <source>
        <dbReference type="SAM" id="MobiDB-lite"/>
    </source>
</evidence>
<feature type="region of interest" description="Disordered" evidence="1">
    <location>
        <begin position="29"/>
        <end position="61"/>
    </location>
</feature>
<feature type="region of interest" description="Disordered" evidence="1">
    <location>
        <begin position="175"/>
        <end position="202"/>
    </location>
</feature>
<dbReference type="Gene3D" id="3.40.30.10">
    <property type="entry name" value="Glutaredoxin"/>
    <property type="match status" value="1"/>
</dbReference>
<dbReference type="PROSITE" id="PS51257">
    <property type="entry name" value="PROKAR_LIPOPROTEIN"/>
    <property type="match status" value="1"/>
</dbReference>
<dbReference type="InterPro" id="IPR036249">
    <property type="entry name" value="Thioredoxin-like_sf"/>
</dbReference>
<dbReference type="Proteomes" id="UP000265768">
    <property type="component" value="Unassembled WGS sequence"/>
</dbReference>
<dbReference type="Pfam" id="PF00578">
    <property type="entry name" value="AhpC-TSA"/>
    <property type="match status" value="1"/>
</dbReference>
<feature type="compositionally biased region" description="Low complexity" evidence="1">
    <location>
        <begin position="44"/>
        <end position="61"/>
    </location>
</feature>
<evidence type="ECO:0000256" key="2">
    <source>
        <dbReference type="SAM" id="SignalP"/>
    </source>
</evidence>
<dbReference type="InterPro" id="IPR050553">
    <property type="entry name" value="Thioredoxin_ResA/DsbE_sf"/>
</dbReference>
<organism evidence="4 5">
    <name type="scientific">Bailinhaonella thermotolerans</name>
    <dbReference type="NCBI Taxonomy" id="1070861"/>
    <lineage>
        <taxon>Bacteria</taxon>
        <taxon>Bacillati</taxon>
        <taxon>Actinomycetota</taxon>
        <taxon>Actinomycetes</taxon>
        <taxon>Streptosporangiales</taxon>
        <taxon>Streptosporangiaceae</taxon>
        <taxon>Bailinhaonella</taxon>
    </lineage>
</organism>
<dbReference type="GO" id="GO:0016491">
    <property type="term" value="F:oxidoreductase activity"/>
    <property type="evidence" value="ECO:0007669"/>
    <property type="project" value="InterPro"/>
</dbReference>
<evidence type="ECO:0000313" key="5">
    <source>
        <dbReference type="Proteomes" id="UP000265768"/>
    </source>
</evidence>
<dbReference type="PANTHER" id="PTHR42852">
    <property type="entry name" value="THIOL:DISULFIDE INTERCHANGE PROTEIN DSBE"/>
    <property type="match status" value="1"/>
</dbReference>
<dbReference type="GO" id="GO:0016209">
    <property type="term" value="F:antioxidant activity"/>
    <property type="evidence" value="ECO:0007669"/>
    <property type="project" value="InterPro"/>
</dbReference>
<dbReference type="PROSITE" id="PS51352">
    <property type="entry name" value="THIOREDOXIN_2"/>
    <property type="match status" value="1"/>
</dbReference>
<accession>A0A3A4AZY3</accession>
<feature type="domain" description="Thioredoxin" evidence="3">
    <location>
        <begin position="39"/>
        <end position="200"/>
    </location>
</feature>
<reference evidence="4 5" key="1">
    <citation type="submission" date="2018-09" db="EMBL/GenBank/DDBJ databases">
        <title>YIM 75507 draft genome.</title>
        <authorList>
            <person name="Tang S."/>
            <person name="Feng Y."/>
        </authorList>
    </citation>
    <scope>NUCLEOTIDE SEQUENCE [LARGE SCALE GENOMIC DNA]</scope>
    <source>
        <strain evidence="4 5">YIM 75507</strain>
    </source>
</reference>
<protein>
    <recommendedName>
        <fullName evidence="3">Thioredoxin domain-containing protein</fullName>
    </recommendedName>
</protein>
<keyword evidence="2" id="KW-0732">Signal</keyword>
<dbReference type="InterPro" id="IPR000866">
    <property type="entry name" value="AhpC/TSA"/>
</dbReference>
<evidence type="ECO:0000313" key="4">
    <source>
        <dbReference type="EMBL" id="RJL30770.1"/>
    </source>
</evidence>
<dbReference type="AlphaFoldDB" id="A0A3A4AZY3"/>
<comment type="caution">
    <text evidence="4">The sequence shown here is derived from an EMBL/GenBank/DDBJ whole genome shotgun (WGS) entry which is preliminary data.</text>
</comment>
<gene>
    <name evidence="4" type="ORF">D5H75_20855</name>
</gene>
<evidence type="ECO:0000259" key="3">
    <source>
        <dbReference type="PROSITE" id="PS51352"/>
    </source>
</evidence>
<dbReference type="SUPFAM" id="SSF52833">
    <property type="entry name" value="Thioredoxin-like"/>
    <property type="match status" value="1"/>
</dbReference>